<dbReference type="InterPro" id="IPR019787">
    <property type="entry name" value="Znf_PHD-finger"/>
</dbReference>
<reference evidence="3" key="2">
    <citation type="submission" date="2025-08" db="UniProtKB">
        <authorList>
            <consortium name="Ensembl"/>
        </authorList>
    </citation>
    <scope>IDENTIFICATION</scope>
</reference>
<feature type="region of interest" description="Disordered" evidence="2">
    <location>
        <begin position="120"/>
        <end position="151"/>
    </location>
</feature>
<dbReference type="AlphaFoldDB" id="A0A8C3E3U2"/>
<keyword evidence="4" id="KW-1185">Reference proteome</keyword>
<feature type="compositionally biased region" description="Basic and acidic residues" evidence="2">
    <location>
        <begin position="125"/>
        <end position="134"/>
    </location>
</feature>
<organism evidence="3 4">
    <name type="scientific">Corvus moneduloides</name>
    <name type="common">New Caledonian crow</name>
    <dbReference type="NCBI Taxonomy" id="1196302"/>
    <lineage>
        <taxon>Eukaryota</taxon>
        <taxon>Metazoa</taxon>
        <taxon>Chordata</taxon>
        <taxon>Craniata</taxon>
        <taxon>Vertebrata</taxon>
        <taxon>Euteleostomi</taxon>
        <taxon>Archelosauria</taxon>
        <taxon>Archosauria</taxon>
        <taxon>Dinosauria</taxon>
        <taxon>Saurischia</taxon>
        <taxon>Theropoda</taxon>
        <taxon>Coelurosauria</taxon>
        <taxon>Aves</taxon>
        <taxon>Neognathae</taxon>
        <taxon>Neoaves</taxon>
        <taxon>Telluraves</taxon>
        <taxon>Australaves</taxon>
        <taxon>Passeriformes</taxon>
        <taxon>Corvoidea</taxon>
        <taxon>Corvidae</taxon>
        <taxon>Corvus</taxon>
    </lineage>
</organism>
<dbReference type="Pfam" id="PF00628">
    <property type="entry name" value="PHD"/>
    <property type="match status" value="1"/>
</dbReference>
<dbReference type="Ensembl" id="ENSCMUT00000015139.2">
    <property type="protein sequence ID" value="ENSCMUP00000014093.2"/>
    <property type="gene ID" value="ENSCMUG00000008810.2"/>
</dbReference>
<dbReference type="Proteomes" id="UP000694553">
    <property type="component" value="Unassembled WGS sequence"/>
</dbReference>
<dbReference type="SMART" id="SM00249">
    <property type="entry name" value="PHD"/>
    <property type="match status" value="1"/>
</dbReference>
<dbReference type="InterPro" id="IPR001965">
    <property type="entry name" value="Znf_PHD"/>
</dbReference>
<dbReference type="CDD" id="cd15524">
    <property type="entry name" value="PHD_PHF21B"/>
    <property type="match status" value="1"/>
</dbReference>
<dbReference type="InterPro" id="IPR013083">
    <property type="entry name" value="Znf_RING/FYVE/PHD"/>
</dbReference>
<evidence type="ECO:0000256" key="1">
    <source>
        <dbReference type="SAM" id="Coils"/>
    </source>
</evidence>
<dbReference type="PANTHER" id="PTHR24102">
    <property type="entry name" value="PHD FINGER PROTEIN"/>
    <property type="match status" value="1"/>
</dbReference>
<accession>A0A8C3E3U2</accession>
<evidence type="ECO:0000256" key="2">
    <source>
        <dbReference type="SAM" id="MobiDB-lite"/>
    </source>
</evidence>
<dbReference type="PANTHER" id="PTHR24102:SF18">
    <property type="entry name" value="PHD FINGER PROTEIN 21B"/>
    <property type="match status" value="1"/>
</dbReference>
<sequence>MELHSLQEALKVEIQCHQKLAVLVGSGTSGSAKPGVVPALLKAPGGGSPGGSPGHNLPISALPARAPIVMVTATLHGGMGAEPPQSAPVNLQTTAKVVGARRPLELGSSAQVIIIQPQIQTQTESKVETKKPPEESAQGLPATKKKKEQNPEKIAFMVALGLVTTEHLEEIQSKRQERKRRSTANPAYSGLLETERKRLASNCLNNPLFLSTRANEDPFWKNEIHHDEHCAACKHGVNLQPCGTCPRAYHLNCLDPPLKTAPKGVWVCPKCQQKVLKKDDNVPWTGTLAIVHSYVTHKTVKEEEKRKLLKRSSELKSEHRQLEEKDRLLNNAMKKCLELKTSLLAQQKGTQSSLERLKTLIRLIQNEQMIQVTMTTTTTTSLLSIPWIKPSPASAAMHKALQPSQEISAETVQEKKLPQGVISQTGDSNLRLLGEGQGMEN</sequence>
<accession>A0A8U7M152</accession>
<reference evidence="3" key="3">
    <citation type="submission" date="2025-09" db="UniProtKB">
        <authorList>
            <consortium name="Ensembl"/>
        </authorList>
    </citation>
    <scope>IDENTIFICATION</scope>
</reference>
<name>A0A8C3E3U2_CORMO</name>
<dbReference type="SUPFAM" id="SSF57903">
    <property type="entry name" value="FYVE/PHD zinc finger"/>
    <property type="match status" value="1"/>
</dbReference>
<reference evidence="4" key="1">
    <citation type="submission" date="2019-10" db="EMBL/GenBank/DDBJ databases">
        <title>Corvus moneduloides (New Caledonian crow) genome, bCorMon1, primary haplotype.</title>
        <authorList>
            <person name="Rutz C."/>
            <person name="Fungtammasan C."/>
            <person name="Mountcastle J."/>
            <person name="Formenti G."/>
            <person name="Chow W."/>
            <person name="Howe K."/>
            <person name="Steele M.P."/>
            <person name="Fernandes J."/>
            <person name="Gilbert M.T.P."/>
            <person name="Fedrigo O."/>
            <person name="Jarvis E.D."/>
            <person name="Gemmell N."/>
        </authorList>
    </citation>
    <scope>NUCLEOTIDE SEQUENCE [LARGE SCALE GENOMIC DNA]</scope>
</reference>
<feature type="coiled-coil region" evidence="1">
    <location>
        <begin position="305"/>
        <end position="335"/>
    </location>
</feature>
<dbReference type="InterPro" id="IPR011011">
    <property type="entry name" value="Znf_FYVE_PHD"/>
</dbReference>
<evidence type="ECO:0000313" key="4">
    <source>
        <dbReference type="Proteomes" id="UP000694553"/>
    </source>
</evidence>
<keyword evidence="1" id="KW-0175">Coiled coil</keyword>
<protein>
    <submittedName>
        <fullName evidence="3">PHD finger protein 21B</fullName>
    </submittedName>
</protein>
<proteinExistence type="predicted"/>
<evidence type="ECO:0000313" key="3">
    <source>
        <dbReference type="Ensembl" id="ENSCMUP00000014093.2"/>
    </source>
</evidence>
<gene>
    <name evidence="3" type="primary">PHF21B</name>
</gene>
<dbReference type="Gene3D" id="3.30.40.10">
    <property type="entry name" value="Zinc/RING finger domain, C3HC4 (zinc finger)"/>
    <property type="match status" value="1"/>
</dbReference>
<dbReference type="PROSITE" id="PS50016">
    <property type="entry name" value="ZF_PHD_2"/>
    <property type="match status" value="1"/>
</dbReference>